<dbReference type="SUPFAM" id="SSF58104">
    <property type="entry name" value="Methyl-accepting chemotaxis protein (MCP) signaling domain"/>
    <property type="match status" value="1"/>
</dbReference>
<keyword evidence="7 13" id="KW-1133">Transmembrane helix</keyword>
<dbReference type="InterPro" id="IPR051310">
    <property type="entry name" value="MCP_chemotaxis"/>
</dbReference>
<gene>
    <name evidence="16" type="ORF">GCM10007878_17760</name>
</gene>
<dbReference type="CDD" id="cd11386">
    <property type="entry name" value="MCP_signal"/>
    <property type="match status" value="1"/>
</dbReference>
<feature type="transmembrane region" description="Helical" evidence="13">
    <location>
        <begin position="198"/>
        <end position="219"/>
    </location>
</feature>
<proteinExistence type="inferred from homology"/>
<evidence type="ECO:0000313" key="17">
    <source>
        <dbReference type="Proteomes" id="UP001156682"/>
    </source>
</evidence>
<reference evidence="17" key="1">
    <citation type="journal article" date="2019" name="Int. J. Syst. Evol. Microbiol.">
        <title>The Global Catalogue of Microorganisms (GCM) 10K type strain sequencing project: providing services to taxonomists for standard genome sequencing and annotation.</title>
        <authorList>
            <consortium name="The Broad Institute Genomics Platform"/>
            <consortium name="The Broad Institute Genome Sequencing Center for Infectious Disease"/>
            <person name="Wu L."/>
            <person name="Ma J."/>
        </authorList>
    </citation>
    <scope>NUCLEOTIDE SEQUENCE [LARGE SCALE GENOMIC DNA]</scope>
    <source>
        <strain evidence="17">NBRC 100033</strain>
    </source>
</reference>
<dbReference type="Pfam" id="PF00672">
    <property type="entry name" value="HAMP"/>
    <property type="match status" value="1"/>
</dbReference>
<sequence>MLKRLKVKSKLFIVISFMALLLLIIGMMGLSGMKKSNTALGDVYNDRLRPTLLLAEIQYLMQQNIIQLNLASMHDPRLDEHVLHDHPITMHTDIVRENIKQITQLWTEFMASSLTERESLLAADYAKLRGDFTQQGLVATIKLLESGFFELANVHMIEKTNPLFLSSVGVAEQLLELQRQVSSDLFENQQASYSTAQLIAVVMIVVGILIAAFLGWLLISVIVNPLNRAVNYFQEISKGNLNNTIVIEHQDEIGEVLTALQAMQDHLRGLVTEIKSSVDSINTASQEIATGNVDLSQRTEEQASSLEETAASLEELTSTVRQNADNARQANQLAQNASSTAGEGGEKSRQVITTMEAISDSSNKIANIIKLIDDIAFQTNILALNAAVEAARAGDQGRGFAVVAEEVRSLAQRSAAAAKEISDLITHSVATVSQGAELVKETGSTIEAIVGSVQRVTDIIGEISAASDEQSQGIEQVNQAVTQMDDVTQQNAALVEEAAAAAESLQEQAGLLSDSVAIFQVDTAKQPTKASKPAKSLANKPASQPLAKPAKRLAAKPIPKPKKFDDDEWEEF</sequence>
<dbReference type="InterPro" id="IPR004089">
    <property type="entry name" value="MCPsignal_dom"/>
</dbReference>
<name>A0ABQ6A274_9GAMM</name>
<keyword evidence="9 11" id="KW-0807">Transducer</keyword>
<keyword evidence="2" id="KW-1003">Cell membrane</keyword>
<comment type="caution">
    <text evidence="16">The sequence shown here is derived from an EMBL/GenBank/DDBJ whole genome shotgun (WGS) entry which is preliminary data.</text>
</comment>
<dbReference type="Pfam" id="PF02203">
    <property type="entry name" value="TarH"/>
    <property type="match status" value="1"/>
</dbReference>
<evidence type="ECO:0000256" key="13">
    <source>
        <dbReference type="SAM" id="Phobius"/>
    </source>
</evidence>
<dbReference type="PROSITE" id="PS50885">
    <property type="entry name" value="HAMP"/>
    <property type="match status" value="1"/>
</dbReference>
<evidence type="ECO:0000313" key="16">
    <source>
        <dbReference type="EMBL" id="GLR64338.1"/>
    </source>
</evidence>
<comment type="similarity">
    <text evidence="10">Belongs to the methyl-accepting chemotaxis (MCP) protein family.</text>
</comment>
<evidence type="ECO:0000256" key="3">
    <source>
        <dbReference type="ARBA" id="ARBA00022481"/>
    </source>
</evidence>
<feature type="transmembrane region" description="Helical" evidence="13">
    <location>
        <begin position="12"/>
        <end position="30"/>
    </location>
</feature>
<evidence type="ECO:0000256" key="7">
    <source>
        <dbReference type="ARBA" id="ARBA00022989"/>
    </source>
</evidence>
<evidence type="ECO:0000256" key="1">
    <source>
        <dbReference type="ARBA" id="ARBA00004429"/>
    </source>
</evidence>
<comment type="subcellular location">
    <subcellularLocation>
        <location evidence="1">Cell inner membrane</location>
        <topology evidence="1">Multi-pass membrane protein</topology>
    </subcellularLocation>
</comment>
<feature type="domain" description="HAMP" evidence="15">
    <location>
        <begin position="220"/>
        <end position="272"/>
    </location>
</feature>
<keyword evidence="8 13" id="KW-0472">Membrane</keyword>
<feature type="region of interest" description="Disordered" evidence="12">
    <location>
        <begin position="525"/>
        <end position="572"/>
    </location>
</feature>
<keyword evidence="5" id="KW-0997">Cell inner membrane</keyword>
<dbReference type="PANTHER" id="PTHR43531:SF14">
    <property type="entry name" value="METHYL-ACCEPTING CHEMOTAXIS PROTEIN I-RELATED"/>
    <property type="match status" value="1"/>
</dbReference>
<evidence type="ECO:0000256" key="8">
    <source>
        <dbReference type="ARBA" id="ARBA00023136"/>
    </source>
</evidence>
<evidence type="ECO:0000256" key="4">
    <source>
        <dbReference type="ARBA" id="ARBA00022500"/>
    </source>
</evidence>
<dbReference type="EMBL" id="BSOR01000029">
    <property type="protein sequence ID" value="GLR64338.1"/>
    <property type="molecule type" value="Genomic_DNA"/>
</dbReference>
<dbReference type="SMART" id="SM00283">
    <property type="entry name" value="MA"/>
    <property type="match status" value="1"/>
</dbReference>
<evidence type="ECO:0000259" key="14">
    <source>
        <dbReference type="PROSITE" id="PS50111"/>
    </source>
</evidence>
<evidence type="ECO:0000256" key="11">
    <source>
        <dbReference type="PROSITE-ProRule" id="PRU00284"/>
    </source>
</evidence>
<keyword evidence="4" id="KW-0145">Chemotaxis</keyword>
<keyword evidence="17" id="KW-1185">Reference proteome</keyword>
<evidence type="ECO:0000256" key="9">
    <source>
        <dbReference type="ARBA" id="ARBA00023224"/>
    </source>
</evidence>
<keyword evidence="3" id="KW-0488">Methylation</keyword>
<accession>A0ABQ6A274</accession>
<dbReference type="InterPro" id="IPR003122">
    <property type="entry name" value="Tar_rcpt_lig-bd"/>
</dbReference>
<evidence type="ECO:0000256" key="10">
    <source>
        <dbReference type="ARBA" id="ARBA00029447"/>
    </source>
</evidence>
<dbReference type="InterPro" id="IPR004090">
    <property type="entry name" value="Chemotax_Me-accpt_rcpt"/>
</dbReference>
<feature type="region of interest" description="Disordered" evidence="12">
    <location>
        <begin position="329"/>
        <end position="348"/>
    </location>
</feature>
<evidence type="ECO:0000256" key="6">
    <source>
        <dbReference type="ARBA" id="ARBA00022692"/>
    </source>
</evidence>
<evidence type="ECO:0000256" key="5">
    <source>
        <dbReference type="ARBA" id="ARBA00022519"/>
    </source>
</evidence>
<dbReference type="PANTHER" id="PTHR43531">
    <property type="entry name" value="PROTEIN ICFG"/>
    <property type="match status" value="1"/>
</dbReference>
<dbReference type="Proteomes" id="UP001156682">
    <property type="component" value="Unassembled WGS sequence"/>
</dbReference>
<evidence type="ECO:0000259" key="15">
    <source>
        <dbReference type="PROSITE" id="PS50885"/>
    </source>
</evidence>
<dbReference type="PRINTS" id="PR00260">
    <property type="entry name" value="CHEMTRNSDUCR"/>
</dbReference>
<dbReference type="RefSeq" id="WP_027850437.1">
    <property type="nucleotide sequence ID" value="NZ_BSOR01000029.1"/>
</dbReference>
<organism evidence="16 17">
    <name type="scientific">Marinospirillum insulare</name>
    <dbReference type="NCBI Taxonomy" id="217169"/>
    <lineage>
        <taxon>Bacteria</taxon>
        <taxon>Pseudomonadati</taxon>
        <taxon>Pseudomonadota</taxon>
        <taxon>Gammaproteobacteria</taxon>
        <taxon>Oceanospirillales</taxon>
        <taxon>Oceanospirillaceae</taxon>
        <taxon>Marinospirillum</taxon>
    </lineage>
</organism>
<protein>
    <submittedName>
        <fullName evidence="16">Methyl-accepting chemotaxis protein</fullName>
    </submittedName>
</protein>
<keyword evidence="6 13" id="KW-0812">Transmembrane</keyword>
<evidence type="ECO:0000256" key="12">
    <source>
        <dbReference type="SAM" id="MobiDB-lite"/>
    </source>
</evidence>
<dbReference type="SMART" id="SM00304">
    <property type="entry name" value="HAMP"/>
    <property type="match status" value="1"/>
</dbReference>
<dbReference type="Gene3D" id="1.10.287.950">
    <property type="entry name" value="Methyl-accepting chemotaxis protein"/>
    <property type="match status" value="1"/>
</dbReference>
<dbReference type="Pfam" id="PF00015">
    <property type="entry name" value="MCPsignal"/>
    <property type="match status" value="1"/>
</dbReference>
<evidence type="ECO:0000256" key="2">
    <source>
        <dbReference type="ARBA" id="ARBA00022475"/>
    </source>
</evidence>
<dbReference type="PROSITE" id="PS50111">
    <property type="entry name" value="CHEMOTAXIS_TRANSDUC_2"/>
    <property type="match status" value="1"/>
</dbReference>
<dbReference type="InterPro" id="IPR003660">
    <property type="entry name" value="HAMP_dom"/>
</dbReference>
<dbReference type="CDD" id="cd06225">
    <property type="entry name" value="HAMP"/>
    <property type="match status" value="1"/>
</dbReference>
<feature type="domain" description="Methyl-accepting transducer" evidence="14">
    <location>
        <begin position="277"/>
        <end position="506"/>
    </location>
</feature>